<keyword evidence="3" id="KW-1185">Reference proteome</keyword>
<protein>
    <submittedName>
        <fullName evidence="2">Uncharacterized protein</fullName>
    </submittedName>
</protein>
<sequence>MPSPAPTRHHSASAAKLSLCVIMREARSCSAASRVERSSINAVRMSTLAPLAVIMSCRCSSWPSRTPLARSRAANTTRPGRPAT</sequence>
<proteinExistence type="predicted"/>
<reference evidence="2 3" key="1">
    <citation type="submission" date="2022-06" db="EMBL/GenBank/DDBJ databases">
        <title>Sequencing the genomes of 1000 actinobacteria strains.</title>
        <authorList>
            <person name="Klenk H.-P."/>
        </authorList>
    </citation>
    <scope>NUCLEOTIDE SEQUENCE [LARGE SCALE GENOMIC DNA]</scope>
    <source>
        <strain evidence="2 3">DSM 44170</strain>
    </source>
</reference>
<evidence type="ECO:0000313" key="3">
    <source>
        <dbReference type="Proteomes" id="UP001320766"/>
    </source>
</evidence>
<evidence type="ECO:0000256" key="1">
    <source>
        <dbReference type="SAM" id="MobiDB-lite"/>
    </source>
</evidence>
<organism evidence="2 3">
    <name type="scientific">Nonomuraea roseoviolacea subsp. carminata</name>
    <dbReference type="NCBI Taxonomy" id="160689"/>
    <lineage>
        <taxon>Bacteria</taxon>
        <taxon>Bacillati</taxon>
        <taxon>Actinomycetota</taxon>
        <taxon>Actinomycetes</taxon>
        <taxon>Streptosporangiales</taxon>
        <taxon>Streptosporangiaceae</taxon>
        <taxon>Nonomuraea</taxon>
    </lineage>
</organism>
<gene>
    <name evidence="2" type="ORF">HD595_001308</name>
</gene>
<feature type="region of interest" description="Disordered" evidence="1">
    <location>
        <begin position="63"/>
        <end position="84"/>
    </location>
</feature>
<accession>A0ABT1JV93</accession>
<evidence type="ECO:0000313" key="2">
    <source>
        <dbReference type="EMBL" id="MCP2345186.1"/>
    </source>
</evidence>
<dbReference type="Proteomes" id="UP001320766">
    <property type="component" value="Unassembled WGS sequence"/>
</dbReference>
<comment type="caution">
    <text evidence="2">The sequence shown here is derived from an EMBL/GenBank/DDBJ whole genome shotgun (WGS) entry which is preliminary data.</text>
</comment>
<dbReference type="RefSeq" id="WP_253766564.1">
    <property type="nucleotide sequence ID" value="NZ_BAAAVE010000005.1"/>
</dbReference>
<dbReference type="EMBL" id="JAMZEC010000001">
    <property type="protein sequence ID" value="MCP2345186.1"/>
    <property type="molecule type" value="Genomic_DNA"/>
</dbReference>
<name>A0ABT1JV93_9ACTN</name>